<dbReference type="EMBL" id="QJTK01000004">
    <property type="protein sequence ID" value="PYF10535.1"/>
    <property type="molecule type" value="Genomic_DNA"/>
</dbReference>
<sequence length="304" mass="31127">MSFSSKRRLTAELAARENALRDQLGALVGALGGTTAAPRVLSTAKAHPLPLALGAGALALAGYALLRRKPEAAVSGKSPRPETLARWEDDGGPAFEALDWEDERWLAAAEAARDAARDELLSLYEAGKATAEAKADVAAGMARTLSDAFRHGLDGLGAEAADLIVTARQSVWEAMEAGSRAARQGLADGKDIAARHPVAASAAGIAAGAGLMALSSHSRPALKYGLPLALAGLALQAGRVIGRDRPTLRGKAEAVAEAAEETLDTVSSAVARKAAEARKGARKAEAAAKTMRGAKPSLNGAARH</sequence>
<dbReference type="RefSeq" id="WP_110805050.1">
    <property type="nucleotide sequence ID" value="NZ_QJTK01000004.1"/>
</dbReference>
<proteinExistence type="predicted"/>
<organism evidence="2 3">
    <name type="scientific">Rhodobacter viridis</name>
    <dbReference type="NCBI Taxonomy" id="1054202"/>
    <lineage>
        <taxon>Bacteria</taxon>
        <taxon>Pseudomonadati</taxon>
        <taxon>Pseudomonadota</taxon>
        <taxon>Alphaproteobacteria</taxon>
        <taxon>Rhodobacterales</taxon>
        <taxon>Rhodobacter group</taxon>
        <taxon>Rhodobacter</taxon>
    </lineage>
</organism>
<dbReference type="OrthoDB" id="10007850at2"/>
<name>A0A318U2K5_9RHOB</name>
<reference evidence="2 3" key="1">
    <citation type="submission" date="2018-06" db="EMBL/GenBank/DDBJ databases">
        <title>Genomic Encyclopedia of Type Strains, Phase III (KMG-III): the genomes of soil and plant-associated and newly described type strains.</title>
        <authorList>
            <person name="Whitman W."/>
        </authorList>
    </citation>
    <scope>NUCLEOTIDE SEQUENCE [LARGE SCALE GENOMIC DNA]</scope>
    <source>
        <strain evidence="2 3">JA737</strain>
    </source>
</reference>
<accession>A0A318U2K5</accession>
<dbReference type="Proteomes" id="UP000247727">
    <property type="component" value="Unassembled WGS sequence"/>
</dbReference>
<protein>
    <submittedName>
        <fullName evidence="2">Uncharacterized protein</fullName>
    </submittedName>
</protein>
<evidence type="ECO:0000313" key="3">
    <source>
        <dbReference type="Proteomes" id="UP000247727"/>
    </source>
</evidence>
<feature type="region of interest" description="Disordered" evidence="1">
    <location>
        <begin position="280"/>
        <end position="304"/>
    </location>
</feature>
<dbReference type="AlphaFoldDB" id="A0A318U2K5"/>
<gene>
    <name evidence="2" type="ORF">C8J30_10413</name>
</gene>
<comment type="caution">
    <text evidence="2">The sequence shown here is derived from an EMBL/GenBank/DDBJ whole genome shotgun (WGS) entry which is preliminary data.</text>
</comment>
<evidence type="ECO:0000313" key="2">
    <source>
        <dbReference type="EMBL" id="PYF10535.1"/>
    </source>
</evidence>
<evidence type="ECO:0000256" key="1">
    <source>
        <dbReference type="SAM" id="MobiDB-lite"/>
    </source>
</evidence>
<keyword evidence="3" id="KW-1185">Reference proteome</keyword>